<gene>
    <name evidence="3" type="ORF">GW779_02200</name>
    <name evidence="2" type="ORF">GW910_03970</name>
</gene>
<feature type="domain" description="Small zinc finger protein HVO-2753-like zinc-binding pocket" evidence="1">
    <location>
        <begin position="3"/>
        <end position="48"/>
    </location>
</feature>
<dbReference type="PANTHER" id="PTHR40733">
    <property type="entry name" value="ZINC-RIBBON RNA-BINDING PROTEIN INVOLVED IN TRANSLATION-RELATED"/>
    <property type="match status" value="1"/>
</dbReference>
<comment type="caution">
    <text evidence="2">The sequence shown here is derived from an EMBL/GenBank/DDBJ whole genome shotgun (WGS) entry which is preliminary data.</text>
</comment>
<dbReference type="InterPro" id="IPR011668">
    <property type="entry name" value="HVO_2753-like_ZBP"/>
</dbReference>
<dbReference type="Pfam" id="PF07754">
    <property type="entry name" value="HVO_2753_ZBP"/>
    <property type="match status" value="1"/>
</dbReference>
<name>A0A8J8CEV9_9ARCH</name>
<protein>
    <submittedName>
        <fullName evidence="2">RNA-binding protein</fullName>
    </submittedName>
</protein>
<dbReference type="Proteomes" id="UP000738826">
    <property type="component" value="Unassembled WGS sequence"/>
</dbReference>
<proteinExistence type="predicted"/>
<dbReference type="EMBL" id="JAACVF010000100">
    <property type="protein sequence ID" value="NCN65206.1"/>
    <property type="molecule type" value="Genomic_DNA"/>
</dbReference>
<dbReference type="Proteomes" id="UP000768163">
    <property type="component" value="Unassembled WGS sequence"/>
</dbReference>
<evidence type="ECO:0000313" key="2">
    <source>
        <dbReference type="EMBL" id="NCN65206.1"/>
    </source>
</evidence>
<reference evidence="2" key="1">
    <citation type="submission" date="2019-11" db="EMBL/GenBank/DDBJ databases">
        <title>Lipid analysis of CO2-rich subsurface aquifers suggests an autotrophy-based deep biosphere with lysolipids enriched in CPR bacteria.</title>
        <authorList>
            <person name="Probst A.J."/>
            <person name="Elling F.J."/>
            <person name="Castelle C.J."/>
            <person name="Zhu Q."/>
            <person name="Elvert M."/>
            <person name="Birarda G."/>
            <person name="Holman H.-Y."/>
            <person name="Lane K.R."/>
            <person name="Ladd B."/>
            <person name="Ryan M.C."/>
            <person name="Woyke T."/>
            <person name="Hinrichs K.-U."/>
            <person name="Banfield J.F."/>
        </authorList>
    </citation>
    <scope>NUCLEOTIDE SEQUENCE</scope>
    <source>
        <strain evidence="2">CG_2015-01_33_1645</strain>
        <strain evidence="3">CG_2015-04_33_537</strain>
    </source>
</reference>
<evidence type="ECO:0000313" key="4">
    <source>
        <dbReference type="Proteomes" id="UP000768163"/>
    </source>
</evidence>
<dbReference type="InterPro" id="IPR044720">
    <property type="entry name" value="HVO_2753-like"/>
</dbReference>
<accession>A0A8J8CEV9</accession>
<evidence type="ECO:0000259" key="1">
    <source>
        <dbReference type="Pfam" id="PF07754"/>
    </source>
</evidence>
<dbReference type="EMBL" id="JAACQH010000040">
    <property type="protein sequence ID" value="NCS91221.1"/>
    <property type="molecule type" value="Genomic_DNA"/>
</dbReference>
<dbReference type="AlphaFoldDB" id="A0A8J8CEV9"/>
<organism evidence="2 4">
    <name type="scientific">Candidatus Altarchaeum hamiconexum</name>
    <dbReference type="NCBI Taxonomy" id="1803513"/>
    <lineage>
        <taxon>Archaea</taxon>
        <taxon>Candidatus Altarchaeota</taxon>
        <taxon>Candidatus Altiarchaeia</taxon>
        <taxon>Candidatus Altarchaeales</taxon>
        <taxon>Candidatus Altarchaeaceae</taxon>
        <taxon>Candidatus Altarchaeum</taxon>
    </lineage>
</organism>
<evidence type="ECO:0000313" key="3">
    <source>
        <dbReference type="EMBL" id="NCS91221.1"/>
    </source>
</evidence>
<sequence length="52" mass="5888">MKCVSCGKDVTNYVAFKCPNCEGEEKYKIIRCDACRAMGRKYVCPKCGWTCP</sequence>
<dbReference type="PANTHER" id="PTHR40733:SF1">
    <property type="entry name" value="SMALL ZINC FINGER PROTEIN HVO-2753-LIKE ZINC-BINDING POCKET DOMAIN-CONTAINING PROTEIN"/>
    <property type="match status" value="1"/>
</dbReference>